<evidence type="ECO:0000259" key="1">
    <source>
        <dbReference type="Pfam" id="PF01636"/>
    </source>
</evidence>
<sequence length="453" mass="51742">MVSGALFEYTSGRWVYNEDMRLVERYLAFNVDELKKVVANAVDRPASDIERVHKLAEGGFNWIFELTTKDGLGILARLPYPSTSPRCLAVAGEVATMDFVRTQGIPTPRILGYSFDENAVGSEYIILKKLPGRPLGDAWFELSEQERLQVLKPETHTVAIPGAHARFCVGPYAAHRWWFGEHGILSLIEGRELAWIHKFGRHRYPFHRQHREAFRYEKQDLKVHANSLESYLQVAPYLVPTDLELHSPVLRHPDVQLNNIFVSADYKVTSLIDWQHAIVLPKSLAAGIPNSFQNYNDPESSFFSPPHLRADIDSHNDHEHILRRRAFDYAGEPWEGLNTPLQYDLAQISQHWDEFSPTGADGTKAPCPVSFIKDEADQIDALDDSHRDADGDVEHINDLLGIGSDSWTPHERFDDAKRKAAEIREQALASADDDPWLREMSERHWPFDDFDKE</sequence>
<feature type="domain" description="Aminoglycoside phosphotransferase" evidence="1">
    <location>
        <begin position="89"/>
        <end position="277"/>
    </location>
</feature>
<name>A0A6A6ZUE6_9PLEO</name>
<dbReference type="OrthoDB" id="10003767at2759"/>
<dbReference type="Proteomes" id="UP000799424">
    <property type="component" value="Unassembled WGS sequence"/>
</dbReference>
<dbReference type="Pfam" id="PF01636">
    <property type="entry name" value="APH"/>
    <property type="match status" value="1"/>
</dbReference>
<dbReference type="SUPFAM" id="SSF56112">
    <property type="entry name" value="Protein kinase-like (PK-like)"/>
    <property type="match status" value="1"/>
</dbReference>
<dbReference type="GO" id="GO:0005739">
    <property type="term" value="C:mitochondrion"/>
    <property type="evidence" value="ECO:0007669"/>
    <property type="project" value="TreeGrafter"/>
</dbReference>
<evidence type="ECO:0000313" key="3">
    <source>
        <dbReference type="Proteomes" id="UP000799424"/>
    </source>
</evidence>
<dbReference type="Gene3D" id="3.30.200.20">
    <property type="entry name" value="Phosphorylase Kinase, domain 1"/>
    <property type="match status" value="1"/>
</dbReference>
<gene>
    <name evidence="2" type="ORF">CC86DRAFT_447630</name>
</gene>
<dbReference type="InterPro" id="IPR011009">
    <property type="entry name" value="Kinase-like_dom_sf"/>
</dbReference>
<organism evidence="2 3">
    <name type="scientific">Ophiobolus disseminans</name>
    <dbReference type="NCBI Taxonomy" id="1469910"/>
    <lineage>
        <taxon>Eukaryota</taxon>
        <taxon>Fungi</taxon>
        <taxon>Dikarya</taxon>
        <taxon>Ascomycota</taxon>
        <taxon>Pezizomycotina</taxon>
        <taxon>Dothideomycetes</taxon>
        <taxon>Pleosporomycetidae</taxon>
        <taxon>Pleosporales</taxon>
        <taxon>Pleosporineae</taxon>
        <taxon>Phaeosphaeriaceae</taxon>
        <taxon>Ophiobolus</taxon>
    </lineage>
</organism>
<keyword evidence="3" id="KW-1185">Reference proteome</keyword>
<dbReference type="AlphaFoldDB" id="A0A6A6ZUE6"/>
<reference evidence="2" key="1">
    <citation type="journal article" date="2020" name="Stud. Mycol.">
        <title>101 Dothideomycetes genomes: a test case for predicting lifestyles and emergence of pathogens.</title>
        <authorList>
            <person name="Haridas S."/>
            <person name="Albert R."/>
            <person name="Binder M."/>
            <person name="Bloem J."/>
            <person name="Labutti K."/>
            <person name="Salamov A."/>
            <person name="Andreopoulos B."/>
            <person name="Baker S."/>
            <person name="Barry K."/>
            <person name="Bills G."/>
            <person name="Bluhm B."/>
            <person name="Cannon C."/>
            <person name="Castanera R."/>
            <person name="Culley D."/>
            <person name="Daum C."/>
            <person name="Ezra D."/>
            <person name="Gonzalez J."/>
            <person name="Henrissat B."/>
            <person name="Kuo A."/>
            <person name="Liang C."/>
            <person name="Lipzen A."/>
            <person name="Lutzoni F."/>
            <person name="Magnuson J."/>
            <person name="Mondo S."/>
            <person name="Nolan M."/>
            <person name="Ohm R."/>
            <person name="Pangilinan J."/>
            <person name="Park H.-J."/>
            <person name="Ramirez L."/>
            <person name="Alfaro M."/>
            <person name="Sun H."/>
            <person name="Tritt A."/>
            <person name="Yoshinaga Y."/>
            <person name="Zwiers L.-H."/>
            <person name="Turgeon B."/>
            <person name="Goodwin S."/>
            <person name="Spatafora J."/>
            <person name="Crous P."/>
            <person name="Grigoriev I."/>
        </authorList>
    </citation>
    <scope>NUCLEOTIDE SEQUENCE</scope>
    <source>
        <strain evidence="2">CBS 113818</strain>
    </source>
</reference>
<accession>A0A6A6ZUE6</accession>
<evidence type="ECO:0000313" key="2">
    <source>
        <dbReference type="EMBL" id="KAF2824074.1"/>
    </source>
</evidence>
<dbReference type="InterPro" id="IPR051035">
    <property type="entry name" value="Mito_inheritance_9"/>
</dbReference>
<dbReference type="PANTHER" id="PTHR36091">
    <property type="entry name" value="ALTERED INHERITANCE OF MITOCHONDRIA PROTEIN 9, MITOCHONDRIAL"/>
    <property type="match status" value="1"/>
</dbReference>
<dbReference type="EMBL" id="MU006231">
    <property type="protein sequence ID" value="KAF2824074.1"/>
    <property type="molecule type" value="Genomic_DNA"/>
</dbReference>
<protein>
    <recommendedName>
        <fullName evidence="1">Aminoglycoside phosphotransferase domain-containing protein</fullName>
    </recommendedName>
</protein>
<dbReference type="InterPro" id="IPR002575">
    <property type="entry name" value="Aminoglycoside_PTrfase"/>
</dbReference>
<dbReference type="PANTHER" id="PTHR36091:SF2">
    <property type="entry name" value="AMINOGLYCOSIDE PHOSPHOTRANSFERASE DOMAIN-CONTAINING PROTEIN"/>
    <property type="match status" value="1"/>
</dbReference>
<proteinExistence type="predicted"/>